<dbReference type="EMBL" id="NXLX01000006">
    <property type="protein sequence ID" value="RDU74055.1"/>
    <property type="molecule type" value="Genomic_DNA"/>
</dbReference>
<evidence type="ECO:0000256" key="6">
    <source>
        <dbReference type="ARBA" id="ARBA00023065"/>
    </source>
</evidence>
<evidence type="ECO:0000256" key="7">
    <source>
        <dbReference type="ARBA" id="ARBA00023136"/>
    </source>
</evidence>
<reference evidence="12 13" key="1">
    <citation type="submission" date="2018-04" db="EMBL/GenBank/DDBJ databases">
        <title>Novel Campyloabacter and Helicobacter Species and Strains.</title>
        <authorList>
            <person name="Mannion A.J."/>
            <person name="Shen Z."/>
            <person name="Fox J.G."/>
        </authorList>
    </citation>
    <scope>NUCLEOTIDE SEQUENCE [LARGE SCALE GENOMIC DNA]</scope>
    <source>
        <strain evidence="12 13">MIT 04-9362</strain>
    </source>
</reference>
<keyword evidence="11" id="KW-0813">Transport</keyword>
<comment type="subcellular location">
    <subcellularLocation>
        <location evidence="1 11">Cell membrane</location>
        <topology evidence="1 11">Multi-pass membrane protein</topology>
    </subcellularLocation>
</comment>
<dbReference type="Pfam" id="PF02537">
    <property type="entry name" value="CRCB"/>
    <property type="match status" value="1"/>
</dbReference>
<dbReference type="GO" id="GO:0062054">
    <property type="term" value="F:fluoride channel activity"/>
    <property type="evidence" value="ECO:0007669"/>
    <property type="project" value="UniProtKB-UniRule"/>
</dbReference>
<gene>
    <name evidence="11 12" type="primary">crcB</name>
    <name evidence="11" type="synonym">fluC</name>
    <name evidence="12" type="ORF">CQA57_03445</name>
</gene>
<keyword evidence="7 11" id="KW-0472">Membrane</keyword>
<proteinExistence type="inferred from homology"/>
<protein>
    <recommendedName>
        <fullName evidence="11">Fluoride-specific ion channel FluC</fullName>
    </recommendedName>
</protein>
<evidence type="ECO:0000256" key="9">
    <source>
        <dbReference type="ARBA" id="ARBA00035120"/>
    </source>
</evidence>
<comment type="function">
    <text evidence="11">Fluoride-specific ion channel. Important for reducing fluoride concentration in the cell, thus reducing its toxicity.</text>
</comment>
<evidence type="ECO:0000256" key="5">
    <source>
        <dbReference type="ARBA" id="ARBA00022989"/>
    </source>
</evidence>
<evidence type="ECO:0000256" key="3">
    <source>
        <dbReference type="ARBA" id="ARBA00022519"/>
    </source>
</evidence>
<dbReference type="GO" id="GO:0005886">
    <property type="term" value="C:plasma membrane"/>
    <property type="evidence" value="ECO:0007669"/>
    <property type="project" value="UniProtKB-SubCell"/>
</dbReference>
<feature type="transmembrane region" description="Helical" evidence="11">
    <location>
        <begin position="59"/>
        <end position="79"/>
    </location>
</feature>
<keyword evidence="4 11" id="KW-0812">Transmembrane</keyword>
<evidence type="ECO:0000256" key="8">
    <source>
        <dbReference type="ARBA" id="ARBA00023303"/>
    </source>
</evidence>
<keyword evidence="5 11" id="KW-1133">Transmembrane helix</keyword>
<dbReference type="PANTHER" id="PTHR28259:SF1">
    <property type="entry name" value="FLUORIDE EXPORT PROTEIN 1-RELATED"/>
    <property type="match status" value="1"/>
</dbReference>
<dbReference type="NCBIfam" id="TIGR00494">
    <property type="entry name" value="crcB"/>
    <property type="match status" value="1"/>
</dbReference>
<keyword evidence="13" id="KW-1185">Reference proteome</keyword>
<dbReference type="InterPro" id="IPR003691">
    <property type="entry name" value="FluC"/>
</dbReference>
<dbReference type="Proteomes" id="UP000256695">
    <property type="component" value="Unassembled WGS sequence"/>
</dbReference>
<feature type="binding site" evidence="11">
    <location>
        <position position="66"/>
    </location>
    <ligand>
        <name>Na(+)</name>
        <dbReference type="ChEBI" id="CHEBI:29101"/>
        <note>structural</note>
    </ligand>
</feature>
<name>A0A3D8JA47_9HELI</name>
<dbReference type="OrthoDB" id="9806299at2"/>
<evidence type="ECO:0000313" key="12">
    <source>
        <dbReference type="EMBL" id="RDU74055.1"/>
    </source>
</evidence>
<keyword evidence="3" id="KW-0997">Cell inner membrane</keyword>
<evidence type="ECO:0000256" key="4">
    <source>
        <dbReference type="ARBA" id="ARBA00022692"/>
    </source>
</evidence>
<dbReference type="PANTHER" id="PTHR28259">
    <property type="entry name" value="FLUORIDE EXPORT PROTEIN 1-RELATED"/>
    <property type="match status" value="1"/>
</dbReference>
<keyword evidence="6 11" id="KW-0406">Ion transport</keyword>
<evidence type="ECO:0000256" key="11">
    <source>
        <dbReference type="HAMAP-Rule" id="MF_00454"/>
    </source>
</evidence>
<feature type="binding site" evidence="11">
    <location>
        <position position="69"/>
    </location>
    <ligand>
        <name>Na(+)</name>
        <dbReference type="ChEBI" id="CHEBI:29101"/>
        <note>structural</note>
    </ligand>
</feature>
<comment type="caution">
    <text evidence="12">The sequence shown here is derived from an EMBL/GenBank/DDBJ whole genome shotgun (WGS) entry which is preliminary data.</text>
</comment>
<organism evidence="12 13">
    <name type="scientific">Helicobacter anseris</name>
    <dbReference type="NCBI Taxonomy" id="375926"/>
    <lineage>
        <taxon>Bacteria</taxon>
        <taxon>Pseudomonadati</taxon>
        <taxon>Campylobacterota</taxon>
        <taxon>Epsilonproteobacteria</taxon>
        <taxon>Campylobacterales</taxon>
        <taxon>Helicobacteraceae</taxon>
        <taxon>Helicobacter</taxon>
    </lineage>
</organism>
<comment type="catalytic activity">
    <reaction evidence="10">
        <text>fluoride(in) = fluoride(out)</text>
        <dbReference type="Rhea" id="RHEA:76159"/>
        <dbReference type="ChEBI" id="CHEBI:17051"/>
    </reaction>
    <physiologicalReaction direction="left-to-right" evidence="10">
        <dbReference type="Rhea" id="RHEA:76160"/>
    </physiologicalReaction>
</comment>
<comment type="activity regulation">
    <text evidence="11">Na(+) is not transported, but it plays an essential structural role and its presence is essential for fluoride channel function.</text>
</comment>
<evidence type="ECO:0000313" key="13">
    <source>
        <dbReference type="Proteomes" id="UP000256695"/>
    </source>
</evidence>
<feature type="transmembrane region" description="Helical" evidence="11">
    <location>
        <begin position="22"/>
        <end position="47"/>
    </location>
</feature>
<keyword evidence="8 11" id="KW-0407">Ion channel</keyword>
<sequence length="117" mass="13298">MFVGGGLGSIARYLCAIFLQKFSYFPLGTLFVNVFGAFLMGACIYLFFEKNLSSDWKIFLMSGFLGGFTTFSSFGMEVFFMMKQGYFYKTLLYVCASNFLVFLCVYLGFVFAKKLVN</sequence>
<dbReference type="GO" id="GO:0140114">
    <property type="term" value="P:cellular detoxification of fluoride"/>
    <property type="evidence" value="ECO:0007669"/>
    <property type="project" value="UniProtKB-UniRule"/>
</dbReference>
<keyword evidence="11" id="KW-0479">Metal-binding</keyword>
<evidence type="ECO:0000256" key="1">
    <source>
        <dbReference type="ARBA" id="ARBA00004651"/>
    </source>
</evidence>
<keyword evidence="11" id="KW-0915">Sodium</keyword>
<keyword evidence="2 11" id="KW-1003">Cell membrane</keyword>
<evidence type="ECO:0000256" key="10">
    <source>
        <dbReference type="ARBA" id="ARBA00035585"/>
    </source>
</evidence>
<evidence type="ECO:0000256" key="2">
    <source>
        <dbReference type="ARBA" id="ARBA00022475"/>
    </source>
</evidence>
<dbReference type="AlphaFoldDB" id="A0A3D8JA47"/>
<feature type="transmembrane region" description="Helical" evidence="11">
    <location>
        <begin position="91"/>
        <end position="112"/>
    </location>
</feature>
<accession>A0A3D8JA47</accession>
<dbReference type="HAMAP" id="MF_00454">
    <property type="entry name" value="FluC"/>
    <property type="match status" value="1"/>
</dbReference>
<comment type="similarity">
    <text evidence="9 11">Belongs to the fluoride channel Fluc/FEX (TC 1.A.43) family.</text>
</comment>
<dbReference type="GO" id="GO:0046872">
    <property type="term" value="F:metal ion binding"/>
    <property type="evidence" value="ECO:0007669"/>
    <property type="project" value="UniProtKB-KW"/>
</dbReference>